<proteinExistence type="predicted"/>
<reference evidence="4 5" key="1">
    <citation type="submission" date="2017-06" db="EMBL/GenBank/DDBJ databases">
        <authorList>
            <person name="Kim H.J."/>
            <person name="Triplett B.A."/>
        </authorList>
    </citation>
    <scope>NUCLEOTIDE SEQUENCE [LARGE SCALE GENOMIC DNA]</scope>
    <source>
        <strain evidence="4 5">CGMCC 4.1858</strain>
    </source>
</reference>
<dbReference type="Gene3D" id="3.10.105.10">
    <property type="entry name" value="Dipeptide-binding Protein, Domain 3"/>
    <property type="match status" value="1"/>
</dbReference>
<dbReference type="AlphaFoldDB" id="A0A239KYA1"/>
<dbReference type="OrthoDB" id="7888869at2"/>
<dbReference type="Pfam" id="PF00496">
    <property type="entry name" value="SBP_bac_5"/>
    <property type="match status" value="1"/>
</dbReference>
<dbReference type="GO" id="GO:0042597">
    <property type="term" value="C:periplasmic space"/>
    <property type="evidence" value="ECO:0007669"/>
    <property type="project" value="UniProtKB-ARBA"/>
</dbReference>
<keyword evidence="2" id="KW-0732">Signal</keyword>
<organism evidence="4 5">
    <name type="scientific">Actinacidiphila glaucinigra</name>
    <dbReference type="NCBI Taxonomy" id="235986"/>
    <lineage>
        <taxon>Bacteria</taxon>
        <taxon>Bacillati</taxon>
        <taxon>Actinomycetota</taxon>
        <taxon>Actinomycetes</taxon>
        <taxon>Kitasatosporales</taxon>
        <taxon>Streptomycetaceae</taxon>
        <taxon>Actinacidiphila</taxon>
    </lineage>
</organism>
<dbReference type="GO" id="GO:1904680">
    <property type="term" value="F:peptide transmembrane transporter activity"/>
    <property type="evidence" value="ECO:0007669"/>
    <property type="project" value="TreeGrafter"/>
</dbReference>
<accession>A0A239KYA1</accession>
<dbReference type="CDD" id="cd08501">
    <property type="entry name" value="PBP2_Lpqw"/>
    <property type="match status" value="1"/>
</dbReference>
<dbReference type="Proteomes" id="UP000198280">
    <property type="component" value="Unassembled WGS sequence"/>
</dbReference>
<evidence type="ECO:0000256" key="2">
    <source>
        <dbReference type="SAM" id="SignalP"/>
    </source>
</evidence>
<gene>
    <name evidence="4" type="ORF">SAMN05216252_11799</name>
</gene>
<feature type="domain" description="Solute-binding protein family 5" evidence="3">
    <location>
        <begin position="124"/>
        <end position="467"/>
    </location>
</feature>
<dbReference type="GO" id="GO:0015833">
    <property type="term" value="P:peptide transport"/>
    <property type="evidence" value="ECO:0007669"/>
    <property type="project" value="TreeGrafter"/>
</dbReference>
<dbReference type="Gene3D" id="3.40.190.10">
    <property type="entry name" value="Periplasmic binding protein-like II"/>
    <property type="match status" value="1"/>
</dbReference>
<dbReference type="PIRSF" id="PIRSF002741">
    <property type="entry name" value="MppA"/>
    <property type="match status" value="1"/>
</dbReference>
<evidence type="ECO:0000313" key="4">
    <source>
        <dbReference type="EMBL" id="SNT22628.1"/>
    </source>
</evidence>
<dbReference type="InterPro" id="IPR030678">
    <property type="entry name" value="Peptide/Ni-bd"/>
</dbReference>
<dbReference type="PROSITE" id="PS51257">
    <property type="entry name" value="PROKAR_LIPOPROTEIN"/>
    <property type="match status" value="1"/>
</dbReference>
<evidence type="ECO:0000259" key="3">
    <source>
        <dbReference type="Pfam" id="PF00496"/>
    </source>
</evidence>
<dbReference type="InterPro" id="IPR000914">
    <property type="entry name" value="SBP_5_dom"/>
</dbReference>
<keyword evidence="5" id="KW-1185">Reference proteome</keyword>
<dbReference type="SUPFAM" id="SSF53850">
    <property type="entry name" value="Periplasmic binding protein-like II"/>
    <property type="match status" value="1"/>
</dbReference>
<dbReference type="EMBL" id="FZOF01000017">
    <property type="protein sequence ID" value="SNT22628.1"/>
    <property type="molecule type" value="Genomic_DNA"/>
</dbReference>
<evidence type="ECO:0000313" key="5">
    <source>
        <dbReference type="Proteomes" id="UP000198280"/>
    </source>
</evidence>
<dbReference type="PANTHER" id="PTHR30290">
    <property type="entry name" value="PERIPLASMIC BINDING COMPONENT OF ABC TRANSPORTER"/>
    <property type="match status" value="1"/>
</dbReference>
<dbReference type="PANTHER" id="PTHR30290:SF65">
    <property type="entry name" value="MONOACYL PHOSPHATIDYLINOSITOL TETRAMANNOSIDE-BINDING PROTEIN LPQW-RELATED"/>
    <property type="match status" value="1"/>
</dbReference>
<dbReference type="RefSeq" id="WP_143681646.1">
    <property type="nucleotide sequence ID" value="NZ_FZOF01000017.1"/>
</dbReference>
<feature type="chain" id="PRO_5012241164" evidence="2">
    <location>
        <begin position="27"/>
        <end position="567"/>
    </location>
</feature>
<feature type="signal peptide" evidence="2">
    <location>
        <begin position="1"/>
        <end position="26"/>
    </location>
</feature>
<dbReference type="GO" id="GO:0043190">
    <property type="term" value="C:ATP-binding cassette (ABC) transporter complex"/>
    <property type="evidence" value="ECO:0007669"/>
    <property type="project" value="InterPro"/>
</dbReference>
<feature type="region of interest" description="Disordered" evidence="1">
    <location>
        <begin position="27"/>
        <end position="54"/>
    </location>
</feature>
<sequence length="567" mass="60753">MNRKSVRLATAVVVSAGLLAGATACGAGKGDANSSAPKAPPKATLNQINPVDPASLRQGGTLNFPVDEYATQWNSLNAASQNTVAVTTTMAPLLPALFHSTPDNKRTPNPDYLSKVATAVKHGRQVTTYVINPRARWSDGTPITWKDFRADWQAQNGRNPEYTPVSTSGYEQIASVAQGSDARQVVVTYATPFSEWQTLFSPLYPASQIDTPGKFDTSYKNRIPVTAGPFKVSRMDPTTKVVSEVRDPHWWGSKPVLDGINFRTLDAASTPGAFASGEIDVEDIGPDVAAYKQAQKVPHTSIRVAGAPNLRQMVVNGRSPLLKDVRVRRALFTALDRQAIGKADLNGLPFPAKPLDNHFLVNNDVAYRDNAGSLGRYDPAGAGRQLDAAGWRMQGGVREKDGKPLELTLTIPSGTPIAANEAQLFTAMLKNVGVKLDTKVKPSDDFFNDVSAGKFDLTLFSGIGSVPFFPLTNGAATFVSPKHGNIGQNYARIGTAAIDADMHKAGTEVDHAAYLADLDAADAGLWKLAADLPLYQRPQIVAAKSDVANYGAFGFQDTDWTRIGFTG</sequence>
<dbReference type="InterPro" id="IPR039424">
    <property type="entry name" value="SBP_5"/>
</dbReference>
<name>A0A239KYA1_9ACTN</name>
<dbReference type="Gene3D" id="3.90.76.10">
    <property type="entry name" value="Dipeptide-binding Protein, Domain 1"/>
    <property type="match status" value="1"/>
</dbReference>
<protein>
    <submittedName>
        <fullName evidence="4">Peptide/nickel transport system substrate-binding protein</fullName>
    </submittedName>
</protein>
<feature type="compositionally biased region" description="Low complexity" evidence="1">
    <location>
        <begin position="27"/>
        <end position="43"/>
    </location>
</feature>
<evidence type="ECO:0000256" key="1">
    <source>
        <dbReference type="SAM" id="MobiDB-lite"/>
    </source>
</evidence>